<evidence type="ECO:0000256" key="1">
    <source>
        <dbReference type="ARBA" id="ARBA00022723"/>
    </source>
</evidence>
<evidence type="ECO:0000256" key="3">
    <source>
        <dbReference type="ARBA" id="ARBA00022833"/>
    </source>
</evidence>
<keyword evidence="3" id="KW-0862">Zinc</keyword>
<sequence length="595" mass="66847">MNPWDADGFLVPPSRMTKALLANHARRPDKREDADDNHVALFETLRVLDTAAWHTLLETRFVDALFKVAADRHFCGFTKQELAFFTEKRFVQTYTDVVMGYYIDIIEMLSTSIDFLTRHVQEPCTSSSCGSKLTLAIKSVLRNHPAIWKAVWEIRTPFLDGQPESGFMPPAVLVNTALLSLATRIGDLEITLEQIGMRVGVPAPSFLPHVLLIIWMTAPHAENRTEAVQEMLATFDRNHIAQGGYDAWGKLYTEAVAGYKGLAPLQQCLLRDFKAPDLSAAMLNAALQVLVWLRPHEDDATHMGMDTAIERRMFFHFLAAFRRQECTPGGREEMWYGMNLEMSCQYVMSVLHEAKPRATLPESAMHAMILVVSRAVFPAIERVKDEHDSRFPERVVSAMNHCSSGLLELRDRQGSSSSQNPRMQAMRRHTASVWKSTMDSMHARALHKSQKWRPMVQSWTALGKALEVEKHLVPAPADAELPFAPLERCGWRECLCSVHRPTHGLKVCLGCWQVAYCNAECQEKDWLSGHSRRCLRMRTPTNRPRPRAPQQPSGLPPGAPPGFPTGLPGFTPDFPADFPAGFPADLLARLSGFGL</sequence>
<dbReference type="PROSITE" id="PS50865">
    <property type="entry name" value="ZF_MYND_2"/>
    <property type="match status" value="1"/>
</dbReference>
<keyword evidence="1" id="KW-0479">Metal-binding</keyword>
<gene>
    <name evidence="7" type="ORF">PsYK624_094130</name>
</gene>
<evidence type="ECO:0000259" key="6">
    <source>
        <dbReference type="PROSITE" id="PS50865"/>
    </source>
</evidence>
<accession>A0A9P3GF90</accession>
<keyword evidence="2 4" id="KW-0863">Zinc-finger</keyword>
<organism evidence="7 8">
    <name type="scientific">Phanerochaete sordida</name>
    <dbReference type="NCBI Taxonomy" id="48140"/>
    <lineage>
        <taxon>Eukaryota</taxon>
        <taxon>Fungi</taxon>
        <taxon>Dikarya</taxon>
        <taxon>Basidiomycota</taxon>
        <taxon>Agaricomycotina</taxon>
        <taxon>Agaricomycetes</taxon>
        <taxon>Polyporales</taxon>
        <taxon>Phanerochaetaceae</taxon>
        <taxon>Phanerochaete</taxon>
    </lineage>
</organism>
<dbReference type="AlphaFoldDB" id="A0A9P3GF90"/>
<evidence type="ECO:0000313" key="7">
    <source>
        <dbReference type="EMBL" id="GJE93254.1"/>
    </source>
</evidence>
<dbReference type="InterPro" id="IPR002893">
    <property type="entry name" value="Znf_MYND"/>
</dbReference>
<dbReference type="OrthoDB" id="2889992at2759"/>
<evidence type="ECO:0000256" key="4">
    <source>
        <dbReference type="PROSITE-ProRule" id="PRU00134"/>
    </source>
</evidence>
<comment type="caution">
    <text evidence="7">The sequence shown here is derived from an EMBL/GenBank/DDBJ whole genome shotgun (WGS) entry which is preliminary data.</text>
</comment>
<proteinExistence type="predicted"/>
<feature type="domain" description="MYND-type" evidence="6">
    <location>
        <begin position="494"/>
        <end position="534"/>
    </location>
</feature>
<evidence type="ECO:0000256" key="2">
    <source>
        <dbReference type="ARBA" id="ARBA00022771"/>
    </source>
</evidence>
<dbReference type="EMBL" id="BPQB01000031">
    <property type="protein sequence ID" value="GJE93254.1"/>
    <property type="molecule type" value="Genomic_DNA"/>
</dbReference>
<keyword evidence="8" id="KW-1185">Reference proteome</keyword>
<dbReference type="Pfam" id="PF01753">
    <property type="entry name" value="zf-MYND"/>
    <property type="match status" value="1"/>
</dbReference>
<dbReference type="GO" id="GO:0008270">
    <property type="term" value="F:zinc ion binding"/>
    <property type="evidence" value="ECO:0007669"/>
    <property type="project" value="UniProtKB-KW"/>
</dbReference>
<evidence type="ECO:0000256" key="5">
    <source>
        <dbReference type="SAM" id="MobiDB-lite"/>
    </source>
</evidence>
<evidence type="ECO:0000313" key="8">
    <source>
        <dbReference type="Proteomes" id="UP000703269"/>
    </source>
</evidence>
<feature type="compositionally biased region" description="Low complexity" evidence="5">
    <location>
        <begin position="537"/>
        <end position="553"/>
    </location>
</feature>
<name>A0A9P3GF90_9APHY</name>
<protein>
    <submittedName>
        <fullName evidence="7">Zinc finger MYND domain-containing protein</fullName>
    </submittedName>
</protein>
<dbReference type="Gene3D" id="6.10.140.2220">
    <property type="match status" value="1"/>
</dbReference>
<reference evidence="7 8" key="1">
    <citation type="submission" date="2021-08" db="EMBL/GenBank/DDBJ databases">
        <title>Draft Genome Sequence of Phanerochaete sordida strain YK-624.</title>
        <authorList>
            <person name="Mori T."/>
            <person name="Dohra H."/>
            <person name="Suzuki T."/>
            <person name="Kawagishi H."/>
            <person name="Hirai H."/>
        </authorList>
    </citation>
    <scope>NUCLEOTIDE SEQUENCE [LARGE SCALE GENOMIC DNA]</scope>
    <source>
        <strain evidence="7 8">YK-624</strain>
    </source>
</reference>
<dbReference type="SUPFAM" id="SSF144232">
    <property type="entry name" value="HIT/MYND zinc finger-like"/>
    <property type="match status" value="1"/>
</dbReference>
<dbReference type="Proteomes" id="UP000703269">
    <property type="component" value="Unassembled WGS sequence"/>
</dbReference>
<feature type="region of interest" description="Disordered" evidence="5">
    <location>
        <begin position="537"/>
        <end position="570"/>
    </location>
</feature>
<feature type="compositionally biased region" description="Pro residues" evidence="5">
    <location>
        <begin position="554"/>
        <end position="563"/>
    </location>
</feature>